<reference evidence="2" key="2">
    <citation type="submission" date="2018-05" db="EMBL/GenBank/DDBJ databases">
        <title>OmerRS3 (Oryza meridionalis Reference Sequence Version 3).</title>
        <authorList>
            <person name="Zhang J."/>
            <person name="Kudrna D."/>
            <person name="Lee S."/>
            <person name="Talag J."/>
            <person name="Welchert J."/>
            <person name="Wing R.A."/>
        </authorList>
    </citation>
    <scope>NUCLEOTIDE SEQUENCE [LARGE SCALE GENOMIC DNA]</scope>
    <source>
        <strain evidence="2">cv. OR44</strain>
    </source>
</reference>
<dbReference type="HOGENOM" id="CLU_1761704_0_0_1"/>
<dbReference type="Proteomes" id="UP000008021">
    <property type="component" value="Chromosome 8"/>
</dbReference>
<evidence type="ECO:0000313" key="2">
    <source>
        <dbReference type="EnsemblPlants" id="OMERI08G05970.1"/>
    </source>
</evidence>
<name>A0A0E0EJ33_9ORYZ</name>
<reference evidence="2" key="1">
    <citation type="submission" date="2015-04" db="UniProtKB">
        <authorList>
            <consortium name="EnsemblPlants"/>
        </authorList>
    </citation>
    <scope>IDENTIFICATION</scope>
</reference>
<dbReference type="Gramene" id="OMERI08G05970.1">
    <property type="protein sequence ID" value="OMERI08G05970.1"/>
    <property type="gene ID" value="OMERI08G05970"/>
</dbReference>
<evidence type="ECO:0000256" key="1">
    <source>
        <dbReference type="SAM" id="MobiDB-lite"/>
    </source>
</evidence>
<evidence type="ECO:0000313" key="3">
    <source>
        <dbReference type="Proteomes" id="UP000008021"/>
    </source>
</evidence>
<sequence>MAWPVRPAPARSDRHQLGLTEYGSSGSGSAIPEHAIPAIWPAAAQFRHAEQPALRTLLAPEKRLLVRSGTEGSFTKFINAPYKSECLELYEMMDEYCREPMDLFGTAPALTPPLLELELSQTVSAPPKLGVELGGALSQNELELWSWV</sequence>
<organism evidence="2">
    <name type="scientific">Oryza meridionalis</name>
    <dbReference type="NCBI Taxonomy" id="40149"/>
    <lineage>
        <taxon>Eukaryota</taxon>
        <taxon>Viridiplantae</taxon>
        <taxon>Streptophyta</taxon>
        <taxon>Embryophyta</taxon>
        <taxon>Tracheophyta</taxon>
        <taxon>Spermatophyta</taxon>
        <taxon>Magnoliopsida</taxon>
        <taxon>Liliopsida</taxon>
        <taxon>Poales</taxon>
        <taxon>Poaceae</taxon>
        <taxon>BOP clade</taxon>
        <taxon>Oryzoideae</taxon>
        <taxon>Oryzeae</taxon>
        <taxon>Oryzinae</taxon>
        <taxon>Oryza</taxon>
    </lineage>
</organism>
<feature type="region of interest" description="Disordered" evidence="1">
    <location>
        <begin position="1"/>
        <end position="28"/>
    </location>
</feature>
<dbReference type="EnsemblPlants" id="OMERI08G05970.1">
    <property type="protein sequence ID" value="OMERI08G05970.1"/>
    <property type="gene ID" value="OMERI08G05970"/>
</dbReference>
<accession>A0A0E0EJ33</accession>
<protein>
    <submittedName>
        <fullName evidence="2">Uncharacterized protein</fullName>
    </submittedName>
</protein>
<proteinExistence type="predicted"/>
<dbReference type="AlphaFoldDB" id="A0A0E0EJ33"/>
<keyword evidence="3" id="KW-1185">Reference proteome</keyword>